<sequence length="2134" mass="245817">MKKSKKFASKLSILGAFIVLGSTGIIAASCTTSRRPRPTYERIVFDQSEVSGKVDYVALGDDYAAGNNNSDNNYSLNEYDVNSQKVYGLSYASYFANAINELKDSKTNLRSYKNYGLSGSTIEEWLYILNPTLYEKYEKSNAIKKNFEYNKNLAAKTNSERLSKTFGSFSASDFQRLKSDISSANLITLSVGYNDFFNSNDIFDILLEFHNIDSNIPELEEKLREWIQRAEQLASIIYENYDRLITEIRRINTNANITLVGYTNPFLKLSSIIKNQFALSKDYVHEGIEILNNQIKAVAHSNSVNFVSYNNEGDILTNPSEYSSNLFEMLPSIKGYKKLAQDLFMKLALGEDEYYAIASDKLGDIDSRGYQKSISFDVQSNNIKSLILGNEGINKRYEFESEVKNKEVIDNQDNSFNSKIFSVYKAQFNNGENMPAFEIIEFFFKSLKILGIDLAQYRETFAQLEAQIDSNNETRSIFIEFINQVFDSTIINEEIKSFNKRTNQLIKDTPQDQITTKDLAKIYYEEFSSTEHIYNFYKEISKTKFLQDQRISREFRQYFKPFFANLTNSSLYKAFFDLLKISIDDKSSAQIDFELQLETFANSLVDSVFDEPNKYGVYPNYTEFINALLLRSKVEIKDLLDSFIKWLNEDKEFADKFINSVANSFIELYKIEGVNQNTIREFVRIFFLNFNKLKNIEKLVSFVAETFSDVKQSNSKTPNANELFATFLDNMIADKYDTNNENKLLFTLASANLGQTEEEKKTYQAALEIISLSFIAKEDFFDTKNSNYLENNKKRERLFKLLTNLIKDKDHELTAEGRQLISNILGRLVEQAFLDDKSDLNITIKKLLDYFIIEPLILNFKNTFKKEEQSQSEAIEQFFRNMWNTLWSQIKNKDSIAGIKELFNKVLERASMYDNDSLYAFVISVFKDGPNNKLYDLIKTIFSQLTATEGVFDNTFTTWIQWLEEQTKHTFSSQDKTKISGYLKEVLKNAPNSTLYENIESKVKEIAASLDKNKQKNFEEFSKYFAEQMNSFLTKDNKKIIPEILDVFLARDKDNVYHVEFSKVTEIFSIFFKEDKIINYIIDKFDIKAIIEGALDRVSFGGTKSQENWRKVLSDLKKFIDDKYTKFIVPTITKLLKNTFSDKDLVAKSHSFTDLIVNYITTKKDSLKADVIKYINELLSDVKNKNLRENFSELFISLAEENSVNNSLTPDLKEKTRSVITKLLNHFSKFGLTEKLVDIIFENIEKNIKSQLFNFDRYEIKVNLVDIFNGINHQELTNFVKDLTPDEVKSITLVSLKNWELLLSSIASPKNNLNSPNNNKKDGILEIYGELKIDSKLWLDLLKSVFTKLDDSGKKEVKAELNKILSNQFHTNGAFKKFVKNQLDNIKNKILEQEPLANKLLTKVFDIAAASIEDKAATDLIKSIGNWLADLDGSKLTSITELNKKIQELLGNLKDNFIKLSKKVINDQVKNKENVKEISGLIFDLINKKYGLTATNINSENVKLFIARLIGNIGNSKIIESFIDKVVDNLVNIDLFTESPILDKSKIVEQLTKSVEDLDFDKIIFSSDNLSALFKMMLNTNEISTLKEEIVSMYQYISINIAELKELKEKNKNSIPKVFEKLLNDYKKYVVIGFNSFNKTVNEDTTNKIKNSLIDSLKEIAKFEIENISNEKLVNKYVNPINIKKIANTVINYEPTKKIIDHLISEIAKKQLNETDGQKEAQNALVDIITKSKDILTKHINEIIEQIAKDDSVVNILVDEIFRFLSLENTTEDDKNLFKEIIKTAVPKIQQTEFYKNKVSQLFDSFTKKAKNADLANINQLLKEIIDEFTSTFNFSDIETFANLIGEGNVIDGPKLVKLINLIFGKSRLENSFIYNALRNINMNSDRSKRTTITTLNEIVRGSKDIFGNPISGASKFDPLAILDTIFKLLAQEVTKEFSQYDNYQNDYLVRYDKEAYKATYRMLVSLKFAIFEMFGRETVEANRELGFGRLGLYTSRLSILWEIQEGSGLRLAGRAFKGMQSYFYHDGIRREFTNYLDYKRALYYYYPDEDNYTPSSIDYLIVTSGYNSSEQSKLAPFKYKVTADGTINQISKRDYILLTIKEGGFAKFMKLNNAKSNSEWSGLNTVDFSKVKE</sequence>
<evidence type="ECO:0000256" key="1">
    <source>
        <dbReference type="SAM" id="Coils"/>
    </source>
</evidence>
<evidence type="ECO:0008006" key="5">
    <source>
        <dbReference type="Google" id="ProtNLM"/>
    </source>
</evidence>
<dbReference type="InterPro" id="IPR036514">
    <property type="entry name" value="SGNH_hydro_sf"/>
</dbReference>
<dbReference type="SUPFAM" id="SSF52266">
    <property type="entry name" value="SGNH hydrolase"/>
    <property type="match status" value="1"/>
</dbReference>
<keyword evidence="2" id="KW-0732">Signal</keyword>
<dbReference type="KEGG" id="mphn:HGG64_02315"/>
<dbReference type="Gene3D" id="3.40.50.1110">
    <property type="entry name" value="SGNH hydrolase"/>
    <property type="match status" value="1"/>
</dbReference>
<dbReference type="Proteomes" id="UP000501728">
    <property type="component" value="Chromosome"/>
</dbReference>
<dbReference type="InterPro" id="IPR016024">
    <property type="entry name" value="ARM-type_fold"/>
</dbReference>
<gene>
    <name evidence="3" type="ORF">HGG64_02315</name>
</gene>
<keyword evidence="1" id="KW-0175">Coiled coil</keyword>
<keyword evidence="4" id="KW-1185">Reference proteome</keyword>
<proteinExistence type="predicted"/>
<dbReference type="SUPFAM" id="SSF48371">
    <property type="entry name" value="ARM repeat"/>
    <property type="match status" value="1"/>
</dbReference>
<accession>A0A858U0C7</accession>
<dbReference type="EMBL" id="CP051480">
    <property type="protein sequence ID" value="QJG66524.1"/>
    <property type="molecule type" value="Genomic_DNA"/>
</dbReference>
<organism evidence="3 4">
    <name type="scientific">Mycoplasma phocoeninasale</name>
    <dbReference type="NCBI Taxonomy" id="2726117"/>
    <lineage>
        <taxon>Bacteria</taxon>
        <taxon>Bacillati</taxon>
        <taxon>Mycoplasmatota</taxon>
        <taxon>Mollicutes</taxon>
        <taxon>Mycoplasmataceae</taxon>
        <taxon>Mycoplasma</taxon>
    </lineage>
</organism>
<reference evidence="3 4" key="1">
    <citation type="submission" date="2020-04" db="EMBL/GenBank/DDBJ databases">
        <title>Novel Mycoplasma species detected in Phocoena phocoena (harbor porpoise) from the USA.</title>
        <authorList>
            <person name="Volokhov D.V."/>
        </authorList>
    </citation>
    <scope>NUCLEOTIDE SEQUENCE [LARGE SCALE GENOMIC DNA]</scope>
    <source>
        <strain evidence="3 4">C264-NAS</strain>
    </source>
</reference>
<feature type="coiled-coil region" evidence="1">
    <location>
        <begin position="447"/>
        <end position="474"/>
    </location>
</feature>
<evidence type="ECO:0000313" key="4">
    <source>
        <dbReference type="Proteomes" id="UP000501728"/>
    </source>
</evidence>
<evidence type="ECO:0000313" key="3">
    <source>
        <dbReference type="EMBL" id="QJG66524.1"/>
    </source>
</evidence>
<feature type="chain" id="PRO_5033068409" description="SGNH hydrolase-type esterase domain-containing protein" evidence="2">
    <location>
        <begin position="28"/>
        <end position="2134"/>
    </location>
</feature>
<protein>
    <recommendedName>
        <fullName evidence="5">SGNH hydrolase-type esterase domain-containing protein</fullName>
    </recommendedName>
</protein>
<name>A0A858U0C7_9MOLU</name>
<feature type="signal peptide" evidence="2">
    <location>
        <begin position="1"/>
        <end position="27"/>
    </location>
</feature>
<dbReference type="PROSITE" id="PS51257">
    <property type="entry name" value="PROKAR_LIPOPROTEIN"/>
    <property type="match status" value="1"/>
</dbReference>
<evidence type="ECO:0000256" key="2">
    <source>
        <dbReference type="SAM" id="SignalP"/>
    </source>
</evidence>
<dbReference type="RefSeq" id="WP_169580347.1">
    <property type="nucleotide sequence ID" value="NZ_CP051480.1"/>
</dbReference>